<sequence>LVCVWFVQLSLGGGGGGGGGGAEVVATGDWREGGGVGGGTCGRGTPGSAADGAGAAVYLRVSASSLARGRIERSCYSGLGMMVENACALDTGGSGIIYELKSDSRCDTDAAALIMFTALPQLPRWLSPPPPPPGSSRSAAHADDGGGWDLLTSLRQQSEPAPPAVLEEEAVEGRQSDPEPRRPPEAGDKEIKRTTRDQAGVVDGRAPRATLRRSMDVGGRRRVSFFPPRRPSEDTTTDAPRHVERVKQPRGGYVRDMGTRTRPRVCSGVAADHRGRASPKDERRRPAEEGWEKRDGTRRIDAECPSSSARPDKG</sequence>
<accession>K0R465</accession>
<evidence type="ECO:0000313" key="3">
    <source>
        <dbReference type="EMBL" id="EJK47255.1"/>
    </source>
</evidence>
<feature type="region of interest" description="Disordered" evidence="1">
    <location>
        <begin position="123"/>
        <end position="314"/>
    </location>
</feature>
<organism evidence="3 4">
    <name type="scientific">Thalassiosira oceanica</name>
    <name type="common">Marine diatom</name>
    <dbReference type="NCBI Taxonomy" id="159749"/>
    <lineage>
        <taxon>Eukaryota</taxon>
        <taxon>Sar</taxon>
        <taxon>Stramenopiles</taxon>
        <taxon>Ochrophyta</taxon>
        <taxon>Bacillariophyta</taxon>
        <taxon>Coscinodiscophyceae</taxon>
        <taxon>Thalassiosirophycidae</taxon>
        <taxon>Thalassiosirales</taxon>
        <taxon>Thalassiosiraceae</taxon>
        <taxon>Thalassiosira</taxon>
    </lineage>
</organism>
<dbReference type="EMBL" id="AGNL01047163">
    <property type="protein sequence ID" value="EJK47255.1"/>
    <property type="molecule type" value="Genomic_DNA"/>
</dbReference>
<evidence type="ECO:0000313" key="4">
    <source>
        <dbReference type="Proteomes" id="UP000266841"/>
    </source>
</evidence>
<feature type="compositionally biased region" description="Polar residues" evidence="1">
    <location>
        <begin position="305"/>
        <end position="314"/>
    </location>
</feature>
<feature type="signal peptide" evidence="2">
    <location>
        <begin position="1"/>
        <end position="17"/>
    </location>
</feature>
<gene>
    <name evidence="3" type="ORF">THAOC_34039</name>
</gene>
<evidence type="ECO:0000256" key="2">
    <source>
        <dbReference type="SAM" id="SignalP"/>
    </source>
</evidence>
<protein>
    <submittedName>
        <fullName evidence="3">Uncharacterized protein</fullName>
    </submittedName>
</protein>
<evidence type="ECO:0000256" key="1">
    <source>
        <dbReference type="SAM" id="MobiDB-lite"/>
    </source>
</evidence>
<keyword evidence="4" id="KW-1185">Reference proteome</keyword>
<keyword evidence="2" id="KW-0732">Signal</keyword>
<feature type="chain" id="PRO_5003835992" evidence="2">
    <location>
        <begin position="18"/>
        <end position="314"/>
    </location>
</feature>
<feature type="non-terminal residue" evidence="3">
    <location>
        <position position="1"/>
    </location>
</feature>
<feature type="compositionally biased region" description="Basic and acidic residues" evidence="1">
    <location>
        <begin position="271"/>
        <end position="302"/>
    </location>
</feature>
<comment type="caution">
    <text evidence="3">The sequence shown here is derived from an EMBL/GenBank/DDBJ whole genome shotgun (WGS) entry which is preliminary data.</text>
</comment>
<reference evidence="3 4" key="1">
    <citation type="journal article" date="2012" name="Genome Biol.">
        <title>Genome and low-iron response of an oceanic diatom adapted to chronic iron limitation.</title>
        <authorList>
            <person name="Lommer M."/>
            <person name="Specht M."/>
            <person name="Roy A.S."/>
            <person name="Kraemer L."/>
            <person name="Andreson R."/>
            <person name="Gutowska M.A."/>
            <person name="Wolf J."/>
            <person name="Bergner S.V."/>
            <person name="Schilhabel M.B."/>
            <person name="Klostermeier U.C."/>
            <person name="Beiko R.G."/>
            <person name="Rosenstiel P."/>
            <person name="Hippler M."/>
            <person name="Laroche J."/>
        </authorList>
    </citation>
    <scope>NUCLEOTIDE SEQUENCE [LARGE SCALE GENOMIC DNA]</scope>
    <source>
        <strain evidence="3 4">CCMP1005</strain>
    </source>
</reference>
<name>K0R465_THAOC</name>
<dbReference type="Proteomes" id="UP000266841">
    <property type="component" value="Unassembled WGS sequence"/>
</dbReference>
<feature type="compositionally biased region" description="Basic and acidic residues" evidence="1">
    <location>
        <begin position="171"/>
        <end position="196"/>
    </location>
</feature>
<dbReference type="AlphaFoldDB" id="K0R465"/>
<proteinExistence type="predicted"/>